<dbReference type="PANTHER" id="PTHR43133:SF25">
    <property type="entry name" value="RNA POLYMERASE SIGMA FACTOR RFAY-RELATED"/>
    <property type="match status" value="1"/>
</dbReference>
<dbReference type="InterPro" id="IPR013249">
    <property type="entry name" value="RNA_pol_sigma70_r4_t2"/>
</dbReference>
<evidence type="ECO:0000259" key="6">
    <source>
        <dbReference type="Pfam" id="PF22029"/>
    </source>
</evidence>
<dbReference type="PANTHER" id="PTHR43133">
    <property type="entry name" value="RNA POLYMERASE ECF-TYPE SIGMA FACTO"/>
    <property type="match status" value="1"/>
</dbReference>
<evidence type="ECO:0000256" key="3">
    <source>
        <dbReference type="ARBA" id="ARBA00023082"/>
    </source>
</evidence>
<comment type="similarity">
    <text evidence="1">Belongs to the sigma-70 factor family. ECF subfamily.</text>
</comment>
<keyword evidence="8" id="KW-1185">Reference proteome</keyword>
<dbReference type="InterPro" id="IPR013325">
    <property type="entry name" value="RNA_pol_sigma_r2"/>
</dbReference>
<evidence type="ECO:0000259" key="5">
    <source>
        <dbReference type="Pfam" id="PF08281"/>
    </source>
</evidence>
<dbReference type="RefSeq" id="WP_067559142.1">
    <property type="nucleotide sequence ID" value="NZ_LPXN01000147.1"/>
</dbReference>
<dbReference type="EMBL" id="LPXN01000147">
    <property type="protein sequence ID" value="KZD03356.1"/>
    <property type="molecule type" value="Genomic_DNA"/>
</dbReference>
<dbReference type="InterPro" id="IPR039425">
    <property type="entry name" value="RNA_pol_sigma-70-like"/>
</dbReference>
<protein>
    <recommendedName>
        <fullName evidence="9">RNA polymerase subunit sigma-70</fullName>
    </recommendedName>
</protein>
<evidence type="ECO:0000256" key="4">
    <source>
        <dbReference type="ARBA" id="ARBA00023163"/>
    </source>
</evidence>
<feature type="domain" description="PhyR sigma2" evidence="6">
    <location>
        <begin position="10"/>
        <end position="62"/>
    </location>
</feature>
<accession>A0A154VPY1</accession>
<keyword evidence="3" id="KW-0731">Sigma factor</keyword>
<dbReference type="Pfam" id="PF08281">
    <property type="entry name" value="Sigma70_r4_2"/>
    <property type="match status" value="1"/>
</dbReference>
<sequence length="169" mass="18504">MEALGDTLTGHVKGLRRYAIALTGDPIDADDLVQESVARVLAKIEEGAEVRNLRTYLFSTLHNLRMDQLSRKRITGIQVPLEDVAAKLSSPANQQARLLGQDMADSLAKLPEQQREILLLIGLEGASYQDAADILEIPLGTVMSRVSRARETLRRLMAGGPLAGLHRVK</sequence>
<gene>
    <name evidence="7" type="ORF">AUP43_13185</name>
</gene>
<keyword evidence="4" id="KW-0804">Transcription</keyword>
<dbReference type="Pfam" id="PF22029">
    <property type="entry name" value="PhyR_sigma2"/>
    <property type="match status" value="1"/>
</dbReference>
<dbReference type="CDD" id="cd06171">
    <property type="entry name" value="Sigma70_r4"/>
    <property type="match status" value="1"/>
</dbReference>
<dbReference type="GO" id="GO:0003677">
    <property type="term" value="F:DNA binding"/>
    <property type="evidence" value="ECO:0007669"/>
    <property type="project" value="InterPro"/>
</dbReference>
<evidence type="ECO:0008006" key="9">
    <source>
        <dbReference type="Google" id="ProtNLM"/>
    </source>
</evidence>
<dbReference type="Gene3D" id="1.10.10.10">
    <property type="entry name" value="Winged helix-like DNA-binding domain superfamily/Winged helix DNA-binding domain"/>
    <property type="match status" value="1"/>
</dbReference>
<dbReference type="InterPro" id="IPR036388">
    <property type="entry name" value="WH-like_DNA-bd_sf"/>
</dbReference>
<dbReference type="SUPFAM" id="SSF88659">
    <property type="entry name" value="Sigma3 and sigma4 domains of RNA polymerase sigma factors"/>
    <property type="match status" value="1"/>
</dbReference>
<dbReference type="InterPro" id="IPR014284">
    <property type="entry name" value="RNA_pol_sigma-70_dom"/>
</dbReference>
<dbReference type="GO" id="GO:0006352">
    <property type="term" value="P:DNA-templated transcription initiation"/>
    <property type="evidence" value="ECO:0007669"/>
    <property type="project" value="InterPro"/>
</dbReference>
<dbReference type="STRING" id="580166.AUP43_13185"/>
<proteinExistence type="inferred from homology"/>
<reference evidence="7 8" key="1">
    <citation type="submission" date="2015-12" db="EMBL/GenBank/DDBJ databases">
        <title>Genome sequence of Oceanibaculum pacificum MCCC 1A02656.</title>
        <authorList>
            <person name="Lu L."/>
            <person name="Lai Q."/>
            <person name="Shao Z."/>
            <person name="Qian P."/>
        </authorList>
    </citation>
    <scope>NUCLEOTIDE SEQUENCE [LARGE SCALE GENOMIC DNA]</scope>
    <source>
        <strain evidence="7 8">MCCC 1A02656</strain>
    </source>
</reference>
<dbReference type="AlphaFoldDB" id="A0A154VPY1"/>
<evidence type="ECO:0000256" key="1">
    <source>
        <dbReference type="ARBA" id="ARBA00010641"/>
    </source>
</evidence>
<evidence type="ECO:0000313" key="7">
    <source>
        <dbReference type="EMBL" id="KZD03356.1"/>
    </source>
</evidence>
<keyword evidence="2" id="KW-0805">Transcription regulation</keyword>
<dbReference type="SUPFAM" id="SSF88946">
    <property type="entry name" value="Sigma2 domain of RNA polymerase sigma factors"/>
    <property type="match status" value="1"/>
</dbReference>
<feature type="domain" description="RNA polymerase sigma factor 70 region 4 type 2" evidence="5">
    <location>
        <begin position="105"/>
        <end position="153"/>
    </location>
</feature>
<name>A0A154VPY1_9PROT</name>
<dbReference type="NCBIfam" id="TIGR02937">
    <property type="entry name" value="sigma70-ECF"/>
    <property type="match status" value="1"/>
</dbReference>
<dbReference type="InterPro" id="IPR013324">
    <property type="entry name" value="RNA_pol_sigma_r3/r4-like"/>
</dbReference>
<evidence type="ECO:0000313" key="8">
    <source>
        <dbReference type="Proteomes" id="UP000076400"/>
    </source>
</evidence>
<dbReference type="InterPro" id="IPR053866">
    <property type="entry name" value="PhyR_sigma2"/>
</dbReference>
<comment type="caution">
    <text evidence="7">The sequence shown here is derived from an EMBL/GenBank/DDBJ whole genome shotgun (WGS) entry which is preliminary data.</text>
</comment>
<dbReference type="Proteomes" id="UP000076400">
    <property type="component" value="Unassembled WGS sequence"/>
</dbReference>
<dbReference type="Gene3D" id="1.10.1740.10">
    <property type="match status" value="1"/>
</dbReference>
<evidence type="ECO:0000256" key="2">
    <source>
        <dbReference type="ARBA" id="ARBA00023015"/>
    </source>
</evidence>
<organism evidence="7 8">
    <name type="scientific">Oceanibaculum pacificum</name>
    <dbReference type="NCBI Taxonomy" id="580166"/>
    <lineage>
        <taxon>Bacteria</taxon>
        <taxon>Pseudomonadati</taxon>
        <taxon>Pseudomonadota</taxon>
        <taxon>Alphaproteobacteria</taxon>
        <taxon>Rhodospirillales</taxon>
        <taxon>Oceanibaculaceae</taxon>
        <taxon>Oceanibaculum</taxon>
    </lineage>
</organism>
<dbReference type="GO" id="GO:0016987">
    <property type="term" value="F:sigma factor activity"/>
    <property type="evidence" value="ECO:0007669"/>
    <property type="project" value="UniProtKB-KW"/>
</dbReference>